<comment type="caution">
    <text evidence="1">The sequence shown here is derived from an EMBL/GenBank/DDBJ whole genome shotgun (WGS) entry which is preliminary data.</text>
</comment>
<reference evidence="1" key="2">
    <citation type="journal article" date="2021" name="Microbiome">
        <title>Successional dynamics and alternative stable states in a saline activated sludge microbial community over 9 years.</title>
        <authorList>
            <person name="Wang Y."/>
            <person name="Ye J."/>
            <person name="Ju F."/>
            <person name="Liu L."/>
            <person name="Boyd J.A."/>
            <person name="Deng Y."/>
            <person name="Parks D.H."/>
            <person name="Jiang X."/>
            <person name="Yin X."/>
            <person name="Woodcroft B.J."/>
            <person name="Tyson G.W."/>
            <person name="Hugenholtz P."/>
            <person name="Polz M.F."/>
            <person name="Zhang T."/>
        </authorList>
    </citation>
    <scope>NUCLEOTIDE SEQUENCE</scope>
    <source>
        <strain evidence="1">HKST-UBA17</strain>
    </source>
</reference>
<name>A0A955I9I4_9BACT</name>
<dbReference type="Proteomes" id="UP000741282">
    <property type="component" value="Unassembled WGS sequence"/>
</dbReference>
<accession>A0A955I9I4</accession>
<gene>
    <name evidence="1" type="ORF">KC685_03605</name>
</gene>
<organism evidence="1 2">
    <name type="scientific">Candidatus Dojkabacteria bacterium</name>
    <dbReference type="NCBI Taxonomy" id="2099670"/>
    <lineage>
        <taxon>Bacteria</taxon>
        <taxon>Candidatus Dojkabacteria</taxon>
    </lineage>
</organism>
<evidence type="ECO:0000313" key="2">
    <source>
        <dbReference type="Proteomes" id="UP000741282"/>
    </source>
</evidence>
<reference evidence="1" key="1">
    <citation type="submission" date="2020-04" db="EMBL/GenBank/DDBJ databases">
        <authorList>
            <person name="Zhang T."/>
        </authorList>
    </citation>
    <scope>NUCLEOTIDE SEQUENCE</scope>
    <source>
        <strain evidence="1">HKST-UBA17</strain>
    </source>
</reference>
<protein>
    <submittedName>
        <fullName evidence="1">Uncharacterized protein</fullName>
    </submittedName>
</protein>
<proteinExistence type="predicted"/>
<sequence length="480" mass="53600">MMISQPVITPEQYLVQQIDSGVLIEEKPTGPLGGVFGGGEKPLVVGLSHFRINACVLPGLDDDPMVCRKFVDWKGTQTPLTPEELAFVEENGPLITDLFEANGIPIGTEPGDNRVEIRFHGGTNTDCTVVRSSTGGVVIHVDIPYPSAQQNDFRETIIRILDVATSVYTSRVSRLDLYDERGNLRVENQQTIYLRPSGQNGDVVPLVVGYNGINPVVYSEELSVDFVTQRERQRGVVVTYDIRQLQRLSTLLLSLKEKNLLGGLVLDSAIRLGQGLDDYYELREFYQLIRGINPNLSEQEFLTIFSEASDFVRFTESLAESTSQSQDPKSQSYVKQMLLEYLYNKAHPNYSDALRAHQIEVTSRNERVDWKGTTPVAILGQIRALSGKGWKAKAALVRRVQSLRQYGIGYDVKTGMITFDPDMLDGTSADPYSLQMLTDIVHSMGWDRTELFRYLIGIGISSDEANRIAFPPLPIVVDMV</sequence>
<dbReference type="AlphaFoldDB" id="A0A955I9I4"/>
<dbReference type="EMBL" id="JAGQLN010000012">
    <property type="protein sequence ID" value="MCA9376978.1"/>
    <property type="molecule type" value="Genomic_DNA"/>
</dbReference>
<evidence type="ECO:0000313" key="1">
    <source>
        <dbReference type="EMBL" id="MCA9376978.1"/>
    </source>
</evidence>